<dbReference type="Gene3D" id="1.10.357.10">
    <property type="entry name" value="Tetracycline Repressor, domain 2"/>
    <property type="match status" value="1"/>
</dbReference>
<name>A0A542EQW2_9ACTN</name>
<evidence type="ECO:0000256" key="2">
    <source>
        <dbReference type="PROSITE-ProRule" id="PRU00335"/>
    </source>
</evidence>
<organism evidence="4 5">
    <name type="scientific">Kribbella jejuensis</name>
    <dbReference type="NCBI Taxonomy" id="236068"/>
    <lineage>
        <taxon>Bacteria</taxon>
        <taxon>Bacillati</taxon>
        <taxon>Actinomycetota</taxon>
        <taxon>Actinomycetes</taxon>
        <taxon>Propionibacteriales</taxon>
        <taxon>Kribbellaceae</taxon>
        <taxon>Kribbella</taxon>
    </lineage>
</organism>
<evidence type="ECO:0000313" key="5">
    <source>
        <dbReference type="Proteomes" id="UP000316298"/>
    </source>
</evidence>
<keyword evidence="5" id="KW-1185">Reference proteome</keyword>
<reference evidence="4 5" key="1">
    <citation type="submission" date="2019-06" db="EMBL/GenBank/DDBJ databases">
        <title>Sequencing the genomes of 1000 actinobacteria strains.</title>
        <authorList>
            <person name="Klenk H.-P."/>
        </authorList>
    </citation>
    <scope>NUCLEOTIDE SEQUENCE [LARGE SCALE GENOMIC DNA]</scope>
    <source>
        <strain evidence="4 5">DSM 17305</strain>
    </source>
</reference>
<dbReference type="GO" id="GO:0003677">
    <property type="term" value="F:DNA binding"/>
    <property type="evidence" value="ECO:0007669"/>
    <property type="project" value="UniProtKB-UniRule"/>
</dbReference>
<evidence type="ECO:0000259" key="3">
    <source>
        <dbReference type="PROSITE" id="PS50977"/>
    </source>
</evidence>
<dbReference type="InterPro" id="IPR009057">
    <property type="entry name" value="Homeodomain-like_sf"/>
</dbReference>
<keyword evidence="1 2" id="KW-0238">DNA-binding</keyword>
<gene>
    <name evidence="4" type="ORF">FB475_1856</name>
</gene>
<sequence length="190" mass="21256">MLHKGKGSRVDETLRTATIAVLSEHGWAGVTLERVAEKVGRSRVTLWRQGLTVESLLSSLLDALADDYRDTMWPVLAGSGTGREGLIRTLEALFDVIDRHLPLMLSSDLVFHQEQARNGPVSFLDPFERFLREGEADGTLHPHGRISDVAEVLLVSAAFTYVHMRGRHHWSRSRARRLTLDLVLRGVVEA</sequence>
<dbReference type="Gene3D" id="1.10.10.60">
    <property type="entry name" value="Homeodomain-like"/>
    <property type="match status" value="1"/>
</dbReference>
<comment type="caution">
    <text evidence="4">The sequence shown here is derived from an EMBL/GenBank/DDBJ whole genome shotgun (WGS) entry which is preliminary data.</text>
</comment>
<evidence type="ECO:0000256" key="1">
    <source>
        <dbReference type="ARBA" id="ARBA00023125"/>
    </source>
</evidence>
<dbReference type="SUPFAM" id="SSF46689">
    <property type="entry name" value="Homeodomain-like"/>
    <property type="match status" value="1"/>
</dbReference>
<dbReference type="Proteomes" id="UP000316298">
    <property type="component" value="Unassembled WGS sequence"/>
</dbReference>
<evidence type="ECO:0000313" key="4">
    <source>
        <dbReference type="EMBL" id="TQJ17730.1"/>
    </source>
</evidence>
<dbReference type="PROSITE" id="PS50977">
    <property type="entry name" value="HTH_TETR_2"/>
    <property type="match status" value="1"/>
</dbReference>
<feature type="DNA-binding region" description="H-T-H motif" evidence="2">
    <location>
        <begin position="31"/>
        <end position="50"/>
    </location>
</feature>
<proteinExistence type="predicted"/>
<dbReference type="EMBL" id="VFMM01000001">
    <property type="protein sequence ID" value="TQJ17730.1"/>
    <property type="molecule type" value="Genomic_DNA"/>
</dbReference>
<dbReference type="AlphaFoldDB" id="A0A542EQW2"/>
<feature type="domain" description="HTH tetR-type" evidence="3">
    <location>
        <begin position="8"/>
        <end position="68"/>
    </location>
</feature>
<dbReference type="InterPro" id="IPR001647">
    <property type="entry name" value="HTH_TetR"/>
</dbReference>
<protein>
    <submittedName>
        <fullName evidence="4">AcrR family transcriptional regulator</fullName>
    </submittedName>
</protein>
<accession>A0A542EQW2</accession>